<evidence type="ECO:0000256" key="1">
    <source>
        <dbReference type="SAM" id="Phobius"/>
    </source>
</evidence>
<feature type="transmembrane region" description="Helical" evidence="1">
    <location>
        <begin position="114"/>
        <end position="138"/>
    </location>
</feature>
<accession>C0W1D8</accession>
<sequence>MNIRAVQKFFFYLLIGASFTTVLSGLSAWFSAGDFGAGTAKYPSLYGFSYVIFVTTLPTLLVALSGFLGTKNLNPGALSNRAANLRATAVLAVFTVVFLSVGSALLHLNSGVNGLDFIIATAAPYLMATFFGCFSLVLPDPTMLETPAENEPELAQEAGSED</sequence>
<evidence type="ECO:0000313" key="3">
    <source>
        <dbReference type="Proteomes" id="UP000010301"/>
    </source>
</evidence>
<dbReference type="AlphaFoldDB" id="C0W1D8"/>
<dbReference type="EMBL" id="ACFG01000033">
    <property type="protein sequence ID" value="EEH63511.1"/>
    <property type="molecule type" value="Genomic_DNA"/>
</dbReference>
<keyword evidence="1" id="KW-0812">Transmembrane</keyword>
<feature type="transmembrane region" description="Helical" evidence="1">
    <location>
        <begin position="9"/>
        <end position="30"/>
    </location>
</feature>
<feature type="transmembrane region" description="Helical" evidence="1">
    <location>
        <begin position="89"/>
        <end position="108"/>
    </location>
</feature>
<proteinExistence type="predicted"/>
<keyword evidence="1" id="KW-1133">Transmembrane helix</keyword>
<dbReference type="RefSeq" id="WP_006546398.1">
    <property type="nucleotide sequence ID" value="NZ_DS999541.1"/>
</dbReference>
<name>C0W1D8_9ACTO</name>
<dbReference type="Proteomes" id="UP000010301">
    <property type="component" value="Unassembled WGS sequence"/>
</dbReference>
<keyword evidence="1" id="KW-0472">Membrane</keyword>
<comment type="caution">
    <text evidence="2">The sequence shown here is derived from an EMBL/GenBank/DDBJ whole genome shotgun (WGS) entry which is preliminary data.</text>
</comment>
<feature type="transmembrane region" description="Helical" evidence="1">
    <location>
        <begin position="50"/>
        <end position="68"/>
    </location>
</feature>
<protein>
    <submittedName>
        <fullName evidence="2">Uncharacterized protein</fullName>
    </submittedName>
</protein>
<evidence type="ECO:0000313" key="2">
    <source>
        <dbReference type="EMBL" id="EEH63511.1"/>
    </source>
</evidence>
<keyword evidence="3" id="KW-1185">Reference proteome</keyword>
<organism evidence="2 3">
    <name type="scientific">Gleimia coleocanis DSM 15436</name>
    <dbReference type="NCBI Taxonomy" id="525245"/>
    <lineage>
        <taxon>Bacteria</taxon>
        <taxon>Bacillati</taxon>
        <taxon>Actinomycetota</taxon>
        <taxon>Actinomycetes</taxon>
        <taxon>Actinomycetales</taxon>
        <taxon>Actinomycetaceae</taxon>
        <taxon>Gleimia</taxon>
    </lineage>
</organism>
<dbReference type="HOGENOM" id="CLU_1631822_0_0_11"/>
<reference evidence="2 3" key="1">
    <citation type="submission" date="2009-01" db="EMBL/GenBank/DDBJ databases">
        <authorList>
            <person name="Qin X."/>
            <person name="Bachman B."/>
            <person name="Battles P."/>
            <person name="Bell A."/>
            <person name="Bess C."/>
            <person name="Bickham C."/>
            <person name="Chaboub L."/>
            <person name="Chen D."/>
            <person name="Coyle M."/>
            <person name="Deiros D.R."/>
            <person name="Dinh H."/>
            <person name="Forbes L."/>
            <person name="Fowler G."/>
            <person name="Francisco L."/>
            <person name="Fu Q."/>
            <person name="Gubbala S."/>
            <person name="Hale W."/>
            <person name="Han Y."/>
            <person name="Hemphill L."/>
            <person name="Highlander S.K."/>
            <person name="Hirani K."/>
            <person name="Hogues M."/>
            <person name="Jackson L."/>
            <person name="Jakkamsetti A."/>
            <person name="Javaid M."/>
            <person name="Jiang H."/>
            <person name="Korchina V."/>
            <person name="Kovar C."/>
            <person name="Lara F."/>
            <person name="Lee S."/>
            <person name="Mata R."/>
            <person name="Mathew T."/>
            <person name="Moen C."/>
            <person name="Morales K."/>
            <person name="Munidasa M."/>
            <person name="Nazareth L."/>
            <person name="Ngo R."/>
            <person name="Nguyen L."/>
            <person name="Okwuonu G."/>
            <person name="Ongeri F."/>
            <person name="Patil S."/>
            <person name="Petrosino J."/>
            <person name="Pham C."/>
            <person name="Pham P."/>
            <person name="Pu L.-L."/>
            <person name="Puazo M."/>
            <person name="Raj R."/>
            <person name="Reid J."/>
            <person name="Rouhana J."/>
            <person name="Saada N."/>
            <person name="Shang Y."/>
            <person name="Simmons D."/>
            <person name="Thornton R."/>
            <person name="Warren J."/>
            <person name="Weissenberger G."/>
            <person name="Zhang J."/>
            <person name="Zhang L."/>
            <person name="Zhou C."/>
            <person name="Zhu D."/>
            <person name="Muzny D."/>
            <person name="Worley K."/>
            <person name="Gibbs R."/>
        </authorList>
    </citation>
    <scope>NUCLEOTIDE SEQUENCE [LARGE SCALE GENOMIC DNA]</scope>
    <source>
        <strain evidence="2 3">DSM 15436</strain>
    </source>
</reference>
<gene>
    <name evidence="2" type="ORF">HMPREF0044_1228</name>
</gene>
<dbReference type="STRING" id="525245.HMPREF0044_1228"/>